<dbReference type="AlphaFoldDB" id="A0A7I7UH85"/>
<protein>
    <recommendedName>
        <fullName evidence="1">Methyltransferase type 11 domain-containing protein</fullName>
    </recommendedName>
</protein>
<dbReference type="EMBL" id="AP022599">
    <property type="protein sequence ID" value="BBY80702.1"/>
    <property type="molecule type" value="Genomic_DNA"/>
</dbReference>
<dbReference type="SUPFAM" id="SSF53335">
    <property type="entry name" value="S-adenosyl-L-methionine-dependent methyltransferases"/>
    <property type="match status" value="1"/>
</dbReference>
<evidence type="ECO:0000259" key="1">
    <source>
        <dbReference type="Pfam" id="PF08241"/>
    </source>
</evidence>
<dbReference type="CDD" id="cd02440">
    <property type="entry name" value="AdoMet_MTases"/>
    <property type="match status" value="1"/>
</dbReference>
<dbReference type="Gene3D" id="3.40.50.150">
    <property type="entry name" value="Vaccinia Virus protein VP39"/>
    <property type="match status" value="1"/>
</dbReference>
<dbReference type="Pfam" id="PF08241">
    <property type="entry name" value="Methyltransf_11"/>
    <property type="match status" value="1"/>
</dbReference>
<name>A0A7I7UH85_MYCPV</name>
<dbReference type="GO" id="GO:0008757">
    <property type="term" value="F:S-adenosylmethionine-dependent methyltransferase activity"/>
    <property type="evidence" value="ECO:0007669"/>
    <property type="project" value="InterPro"/>
</dbReference>
<evidence type="ECO:0000313" key="2">
    <source>
        <dbReference type="EMBL" id="BBY80702.1"/>
    </source>
</evidence>
<dbReference type="PANTHER" id="PTHR43591">
    <property type="entry name" value="METHYLTRANSFERASE"/>
    <property type="match status" value="1"/>
</dbReference>
<proteinExistence type="predicted"/>
<reference evidence="2 3" key="1">
    <citation type="journal article" date="2019" name="Emerg. Microbes Infect.">
        <title>Comprehensive subspecies identification of 175 nontuberculous mycobacteria species based on 7547 genomic profiles.</title>
        <authorList>
            <person name="Matsumoto Y."/>
            <person name="Kinjo T."/>
            <person name="Motooka D."/>
            <person name="Nabeya D."/>
            <person name="Jung N."/>
            <person name="Uechi K."/>
            <person name="Horii T."/>
            <person name="Iida T."/>
            <person name="Fujita J."/>
            <person name="Nakamura S."/>
        </authorList>
    </citation>
    <scope>NUCLEOTIDE SEQUENCE [LARGE SCALE GENOMIC DNA]</scope>
    <source>
        <strain evidence="2 3">JCM 6370</strain>
    </source>
</reference>
<evidence type="ECO:0000313" key="3">
    <source>
        <dbReference type="Proteomes" id="UP000467252"/>
    </source>
</evidence>
<dbReference type="InterPro" id="IPR029063">
    <property type="entry name" value="SAM-dependent_MTases_sf"/>
</dbReference>
<dbReference type="Proteomes" id="UP000467252">
    <property type="component" value="Chromosome"/>
</dbReference>
<organism evidence="2 3">
    <name type="scientific">Mycolicibacterium pulveris</name>
    <name type="common">Mycobacterium pulveris</name>
    <dbReference type="NCBI Taxonomy" id="36813"/>
    <lineage>
        <taxon>Bacteria</taxon>
        <taxon>Bacillati</taxon>
        <taxon>Actinomycetota</taxon>
        <taxon>Actinomycetes</taxon>
        <taxon>Mycobacteriales</taxon>
        <taxon>Mycobacteriaceae</taxon>
        <taxon>Mycolicibacterium</taxon>
    </lineage>
</organism>
<dbReference type="PANTHER" id="PTHR43591:SF24">
    <property type="entry name" value="2-METHOXY-6-POLYPRENYL-1,4-BENZOQUINOL METHYLASE, MITOCHONDRIAL"/>
    <property type="match status" value="1"/>
</dbReference>
<feature type="domain" description="Methyltransferase type 11" evidence="1">
    <location>
        <begin position="47"/>
        <end position="145"/>
    </location>
</feature>
<sequence>MSQHVDYRNLRRIEAENYARDFVPVIPAPLAADLIAAADPVPGEFVVDVACGTGVVARLAAQRVGATGKVVGIDLVPEMLSVAEQATASTDTPMEWREARAEALPLPDESYDLVLCQLGLMFFPDRSAAVREMRRVLSPGGRVAINVPGTMPRLFEVMADGLARHINPDLPGFLRGVFSLGHSELRRLLQEAGFHHVAVDTTTKTLRLPPPNQFLWQYLQVTPVAERVMAADAERRQALEKDAIAGWQEFLDGDSLVVELPVITATAKTIPV</sequence>
<keyword evidence="3" id="KW-1185">Reference proteome</keyword>
<accession>A0A7I7UH85</accession>
<gene>
    <name evidence="2" type="ORF">MPUL_18600</name>
</gene>
<dbReference type="InterPro" id="IPR013216">
    <property type="entry name" value="Methyltransf_11"/>
</dbReference>
<dbReference type="RefSeq" id="WP_163899611.1">
    <property type="nucleotide sequence ID" value="NZ_AP022599.1"/>
</dbReference>